<dbReference type="InterPro" id="IPR001247">
    <property type="entry name" value="ExoRNase_PH_dom1"/>
</dbReference>
<evidence type="ECO:0000313" key="6">
    <source>
        <dbReference type="EMBL" id="SVC86206.1"/>
    </source>
</evidence>
<feature type="non-terminal residue" evidence="6">
    <location>
        <position position="159"/>
    </location>
</feature>
<dbReference type="SUPFAM" id="SSF54211">
    <property type="entry name" value="Ribosomal protein S5 domain 2-like"/>
    <property type="match status" value="1"/>
</dbReference>
<dbReference type="InterPro" id="IPR020568">
    <property type="entry name" value="Ribosomal_Su5_D2-typ_SF"/>
</dbReference>
<dbReference type="PANTHER" id="PTHR11252">
    <property type="entry name" value="POLYRIBONUCLEOTIDE NUCLEOTIDYLTRANSFERASE"/>
    <property type="match status" value="1"/>
</dbReference>
<dbReference type="FunFam" id="3.30.230.70:FF:000001">
    <property type="entry name" value="Polyribonucleotide nucleotidyltransferase"/>
    <property type="match status" value="1"/>
</dbReference>
<dbReference type="InterPro" id="IPR027408">
    <property type="entry name" value="PNPase/RNase_PH_dom_sf"/>
</dbReference>
<accession>A0A382QL74</accession>
<proteinExistence type="predicted"/>
<organism evidence="6">
    <name type="scientific">marine metagenome</name>
    <dbReference type="NCBI Taxonomy" id="408172"/>
    <lineage>
        <taxon>unclassified sequences</taxon>
        <taxon>metagenomes</taxon>
        <taxon>ecological metagenomes</taxon>
    </lineage>
</organism>
<keyword evidence="2" id="KW-0808">Transferase</keyword>
<protein>
    <recommendedName>
        <fullName evidence="1">polyribonucleotide nucleotidyltransferase</fullName>
        <ecNumber evidence="1">2.7.7.8</ecNumber>
    </recommendedName>
</protein>
<keyword evidence="4" id="KW-0694">RNA-binding</keyword>
<dbReference type="InterPro" id="IPR012162">
    <property type="entry name" value="PNPase"/>
</dbReference>
<reference evidence="6" key="1">
    <citation type="submission" date="2018-05" db="EMBL/GenBank/DDBJ databases">
        <authorList>
            <person name="Lanie J.A."/>
            <person name="Ng W.-L."/>
            <person name="Kazmierczak K.M."/>
            <person name="Andrzejewski T.M."/>
            <person name="Davidsen T.M."/>
            <person name="Wayne K.J."/>
            <person name="Tettelin H."/>
            <person name="Glass J.I."/>
            <person name="Rusch D."/>
            <person name="Podicherti R."/>
            <person name="Tsui H.-C.T."/>
            <person name="Winkler M.E."/>
        </authorList>
    </citation>
    <scope>NUCLEOTIDE SEQUENCE</scope>
</reference>
<evidence type="ECO:0000256" key="2">
    <source>
        <dbReference type="ARBA" id="ARBA00022679"/>
    </source>
</evidence>
<evidence type="ECO:0000256" key="4">
    <source>
        <dbReference type="ARBA" id="ARBA00022884"/>
    </source>
</evidence>
<dbReference type="Pfam" id="PF01138">
    <property type="entry name" value="RNase_PH"/>
    <property type="match status" value="1"/>
</dbReference>
<dbReference type="EMBL" id="UINC01115291">
    <property type="protein sequence ID" value="SVC86206.1"/>
    <property type="molecule type" value="Genomic_DNA"/>
</dbReference>
<dbReference type="Gene3D" id="3.30.230.70">
    <property type="entry name" value="GHMP Kinase, N-terminal domain"/>
    <property type="match status" value="1"/>
</dbReference>
<keyword evidence="3" id="KW-0548">Nucleotidyltransferase</keyword>
<dbReference type="GO" id="GO:0005829">
    <property type="term" value="C:cytosol"/>
    <property type="evidence" value="ECO:0007669"/>
    <property type="project" value="TreeGrafter"/>
</dbReference>
<evidence type="ECO:0000259" key="5">
    <source>
        <dbReference type="Pfam" id="PF01138"/>
    </source>
</evidence>
<dbReference type="GO" id="GO:0000175">
    <property type="term" value="F:3'-5'-RNA exonuclease activity"/>
    <property type="evidence" value="ECO:0007669"/>
    <property type="project" value="TreeGrafter"/>
</dbReference>
<name>A0A382QL74_9ZZZZ</name>
<dbReference type="PANTHER" id="PTHR11252:SF0">
    <property type="entry name" value="POLYRIBONUCLEOTIDE NUCLEOTIDYLTRANSFERASE 1, MITOCHONDRIAL"/>
    <property type="match status" value="1"/>
</dbReference>
<feature type="domain" description="Exoribonuclease phosphorolytic" evidence="5">
    <location>
        <begin position="12"/>
        <end position="142"/>
    </location>
</feature>
<dbReference type="GO" id="GO:0006402">
    <property type="term" value="P:mRNA catabolic process"/>
    <property type="evidence" value="ECO:0007669"/>
    <property type="project" value="InterPro"/>
</dbReference>
<dbReference type="GO" id="GO:0004654">
    <property type="term" value="F:polyribonucleotide nucleotidyltransferase activity"/>
    <property type="evidence" value="ECO:0007669"/>
    <property type="project" value="UniProtKB-EC"/>
</dbReference>
<sequence length="159" mass="17411">MVYVLEREIGEKKLTFEIGKLAQQASGAVKIRLGDTIVLVTAVMSSTPRPDIDFLPLTVEFEEKLYAIGKVPGSFFRREGRPSSEAILSARLIDRPMRPQFPKALHNEIQIVVNVLSSDRENPQDILGIIGASAAVSISDIPFNGPIGACRIAYINGDF</sequence>
<dbReference type="EC" id="2.7.7.8" evidence="1"/>
<gene>
    <name evidence="6" type="ORF">METZ01_LOCUS339060</name>
</gene>
<dbReference type="GO" id="GO:0003723">
    <property type="term" value="F:RNA binding"/>
    <property type="evidence" value="ECO:0007669"/>
    <property type="project" value="UniProtKB-KW"/>
</dbReference>
<evidence type="ECO:0000256" key="3">
    <source>
        <dbReference type="ARBA" id="ARBA00022695"/>
    </source>
</evidence>
<dbReference type="AlphaFoldDB" id="A0A382QL74"/>
<evidence type="ECO:0000256" key="1">
    <source>
        <dbReference type="ARBA" id="ARBA00012416"/>
    </source>
</evidence>